<gene>
    <name evidence="2" type="ORF">M011DRAFT_472627</name>
</gene>
<evidence type="ECO:0000313" key="3">
    <source>
        <dbReference type="Proteomes" id="UP000799440"/>
    </source>
</evidence>
<protein>
    <submittedName>
        <fullName evidence="2">Uncharacterized protein</fullName>
    </submittedName>
</protein>
<organism evidence="2 3">
    <name type="scientific">Sporormia fimetaria CBS 119925</name>
    <dbReference type="NCBI Taxonomy" id="1340428"/>
    <lineage>
        <taxon>Eukaryota</taxon>
        <taxon>Fungi</taxon>
        <taxon>Dikarya</taxon>
        <taxon>Ascomycota</taxon>
        <taxon>Pezizomycotina</taxon>
        <taxon>Dothideomycetes</taxon>
        <taxon>Pleosporomycetidae</taxon>
        <taxon>Pleosporales</taxon>
        <taxon>Sporormiaceae</taxon>
        <taxon>Sporormia</taxon>
    </lineage>
</organism>
<proteinExistence type="predicted"/>
<sequence length="230" mass="25942">MALTNLLIAFPIAAPALYIAYQHISLAAKVQCRTTPYLQTSTLSVPNEVQQNPERYIIHHERACKTIARTQIDGVTRAEALTLFLRHTMSTFSHLPPAWGIWYMLKDARDRKTFDEKYIQCLGFEKGDRVCGVYVVELRNGGRAVLRLDAPKSYSGPRVEGMLVVGMEDEEAGEMVRFVNHTVLWREKGGGSKSVLEGKVGRYVHGLMVRRLMETAVGRLIKDSKSQCMQ</sequence>
<dbReference type="EMBL" id="MU006618">
    <property type="protein sequence ID" value="KAF2741976.1"/>
    <property type="molecule type" value="Genomic_DNA"/>
</dbReference>
<keyword evidence="3" id="KW-1185">Reference proteome</keyword>
<keyword evidence="1" id="KW-0732">Signal</keyword>
<evidence type="ECO:0000256" key="1">
    <source>
        <dbReference type="SAM" id="SignalP"/>
    </source>
</evidence>
<dbReference type="Proteomes" id="UP000799440">
    <property type="component" value="Unassembled WGS sequence"/>
</dbReference>
<evidence type="ECO:0000313" key="2">
    <source>
        <dbReference type="EMBL" id="KAF2741976.1"/>
    </source>
</evidence>
<reference evidence="2" key="1">
    <citation type="journal article" date="2020" name="Stud. Mycol.">
        <title>101 Dothideomycetes genomes: a test case for predicting lifestyles and emergence of pathogens.</title>
        <authorList>
            <person name="Haridas S."/>
            <person name="Albert R."/>
            <person name="Binder M."/>
            <person name="Bloem J."/>
            <person name="Labutti K."/>
            <person name="Salamov A."/>
            <person name="Andreopoulos B."/>
            <person name="Baker S."/>
            <person name="Barry K."/>
            <person name="Bills G."/>
            <person name="Bluhm B."/>
            <person name="Cannon C."/>
            <person name="Castanera R."/>
            <person name="Culley D."/>
            <person name="Daum C."/>
            <person name="Ezra D."/>
            <person name="Gonzalez J."/>
            <person name="Henrissat B."/>
            <person name="Kuo A."/>
            <person name="Liang C."/>
            <person name="Lipzen A."/>
            <person name="Lutzoni F."/>
            <person name="Magnuson J."/>
            <person name="Mondo S."/>
            <person name="Nolan M."/>
            <person name="Ohm R."/>
            <person name="Pangilinan J."/>
            <person name="Park H.-J."/>
            <person name="Ramirez L."/>
            <person name="Alfaro M."/>
            <person name="Sun H."/>
            <person name="Tritt A."/>
            <person name="Yoshinaga Y."/>
            <person name="Zwiers L.-H."/>
            <person name="Turgeon B."/>
            <person name="Goodwin S."/>
            <person name="Spatafora J."/>
            <person name="Crous P."/>
            <person name="Grigoriev I."/>
        </authorList>
    </citation>
    <scope>NUCLEOTIDE SEQUENCE</scope>
    <source>
        <strain evidence="2">CBS 119925</strain>
    </source>
</reference>
<accession>A0A6A6UWW0</accession>
<dbReference type="OrthoDB" id="5599753at2759"/>
<feature type="signal peptide" evidence="1">
    <location>
        <begin position="1"/>
        <end position="16"/>
    </location>
</feature>
<dbReference type="AlphaFoldDB" id="A0A6A6UWW0"/>
<name>A0A6A6UWW0_9PLEO</name>
<feature type="chain" id="PRO_5025392447" evidence="1">
    <location>
        <begin position="17"/>
        <end position="230"/>
    </location>
</feature>